<feature type="non-terminal residue" evidence="2">
    <location>
        <position position="1"/>
    </location>
</feature>
<evidence type="ECO:0000313" key="3">
    <source>
        <dbReference type="Proteomes" id="UP001151760"/>
    </source>
</evidence>
<evidence type="ECO:0000313" key="2">
    <source>
        <dbReference type="EMBL" id="GJT54941.1"/>
    </source>
</evidence>
<feature type="region of interest" description="Disordered" evidence="1">
    <location>
        <begin position="1"/>
        <end position="57"/>
    </location>
</feature>
<feature type="compositionally biased region" description="Acidic residues" evidence="1">
    <location>
        <begin position="1"/>
        <end position="31"/>
    </location>
</feature>
<reference evidence="2" key="1">
    <citation type="journal article" date="2022" name="Int. J. Mol. Sci.">
        <title>Draft Genome of Tanacetum Coccineum: Genomic Comparison of Closely Related Tanacetum-Family Plants.</title>
        <authorList>
            <person name="Yamashiro T."/>
            <person name="Shiraishi A."/>
            <person name="Nakayama K."/>
            <person name="Satake H."/>
        </authorList>
    </citation>
    <scope>NUCLEOTIDE SEQUENCE</scope>
</reference>
<organism evidence="2 3">
    <name type="scientific">Tanacetum coccineum</name>
    <dbReference type="NCBI Taxonomy" id="301880"/>
    <lineage>
        <taxon>Eukaryota</taxon>
        <taxon>Viridiplantae</taxon>
        <taxon>Streptophyta</taxon>
        <taxon>Embryophyta</taxon>
        <taxon>Tracheophyta</taxon>
        <taxon>Spermatophyta</taxon>
        <taxon>Magnoliopsida</taxon>
        <taxon>eudicotyledons</taxon>
        <taxon>Gunneridae</taxon>
        <taxon>Pentapetalae</taxon>
        <taxon>asterids</taxon>
        <taxon>campanulids</taxon>
        <taxon>Asterales</taxon>
        <taxon>Asteraceae</taxon>
        <taxon>Asteroideae</taxon>
        <taxon>Anthemideae</taxon>
        <taxon>Anthemidinae</taxon>
        <taxon>Tanacetum</taxon>
    </lineage>
</organism>
<comment type="caution">
    <text evidence="2">The sequence shown here is derived from an EMBL/GenBank/DDBJ whole genome shotgun (WGS) entry which is preliminary data.</text>
</comment>
<proteinExistence type="predicted"/>
<sequence>HDDQDDDANDDAQDKDDQDDDNEQTDSDNNGDDFVHLKFSTHDEEERKEESFDPRVL</sequence>
<feature type="compositionally biased region" description="Basic and acidic residues" evidence="1">
    <location>
        <begin position="33"/>
        <end position="57"/>
    </location>
</feature>
<dbReference type="Proteomes" id="UP001151760">
    <property type="component" value="Unassembled WGS sequence"/>
</dbReference>
<accession>A0ABQ5EV62</accession>
<dbReference type="EMBL" id="BQNB010016716">
    <property type="protein sequence ID" value="GJT54941.1"/>
    <property type="molecule type" value="Genomic_DNA"/>
</dbReference>
<protein>
    <submittedName>
        <fullName evidence="2">Uncharacterized protein</fullName>
    </submittedName>
</protein>
<keyword evidence="3" id="KW-1185">Reference proteome</keyword>
<name>A0ABQ5EV62_9ASTR</name>
<reference evidence="2" key="2">
    <citation type="submission" date="2022-01" db="EMBL/GenBank/DDBJ databases">
        <authorList>
            <person name="Yamashiro T."/>
            <person name="Shiraishi A."/>
            <person name="Satake H."/>
            <person name="Nakayama K."/>
        </authorList>
    </citation>
    <scope>NUCLEOTIDE SEQUENCE</scope>
</reference>
<gene>
    <name evidence="2" type="ORF">Tco_0989995</name>
</gene>
<evidence type="ECO:0000256" key="1">
    <source>
        <dbReference type="SAM" id="MobiDB-lite"/>
    </source>
</evidence>